<feature type="domain" description="PDZ" evidence="8">
    <location>
        <begin position="321"/>
        <end position="371"/>
    </location>
</feature>
<feature type="compositionally biased region" description="Acidic residues" evidence="6">
    <location>
        <begin position="208"/>
        <end position="218"/>
    </location>
</feature>
<dbReference type="Pfam" id="PF00595">
    <property type="entry name" value="PDZ"/>
    <property type="match status" value="1"/>
</dbReference>
<dbReference type="GeneID" id="100898068"/>
<keyword evidence="5" id="KW-0175">Coiled coil</keyword>
<keyword evidence="3 4" id="KW-0440">LIM domain</keyword>
<feature type="region of interest" description="Disordered" evidence="6">
    <location>
        <begin position="54"/>
        <end position="86"/>
    </location>
</feature>
<dbReference type="PROSITE" id="PS00478">
    <property type="entry name" value="LIM_DOMAIN_1"/>
    <property type="match status" value="1"/>
</dbReference>
<feature type="compositionally biased region" description="Basic and acidic residues" evidence="6">
    <location>
        <begin position="248"/>
        <end position="264"/>
    </location>
</feature>
<protein>
    <submittedName>
        <fullName evidence="10">Uncharacterized protein LOC100898068</fullName>
    </submittedName>
</protein>
<keyword evidence="9" id="KW-1185">Reference proteome</keyword>
<dbReference type="CTD" id="40583"/>
<evidence type="ECO:0000259" key="8">
    <source>
        <dbReference type="PROSITE" id="PS50106"/>
    </source>
</evidence>
<feature type="region of interest" description="Disordered" evidence="6">
    <location>
        <begin position="951"/>
        <end position="987"/>
    </location>
</feature>
<feature type="compositionally biased region" description="Polar residues" evidence="6">
    <location>
        <begin position="972"/>
        <end position="987"/>
    </location>
</feature>
<dbReference type="SMART" id="SM00132">
    <property type="entry name" value="LIM"/>
    <property type="match status" value="1"/>
</dbReference>
<evidence type="ECO:0000313" key="10">
    <source>
        <dbReference type="RefSeq" id="XP_003741716.2"/>
    </source>
</evidence>
<dbReference type="InterPro" id="IPR036034">
    <property type="entry name" value="PDZ_sf"/>
</dbReference>
<dbReference type="GO" id="GO:0030155">
    <property type="term" value="P:regulation of cell adhesion"/>
    <property type="evidence" value="ECO:0007669"/>
    <property type="project" value="InterPro"/>
</dbReference>
<dbReference type="Proteomes" id="UP000694867">
    <property type="component" value="Unplaced"/>
</dbReference>
<dbReference type="SMART" id="SM00228">
    <property type="entry name" value="PDZ"/>
    <property type="match status" value="1"/>
</dbReference>
<evidence type="ECO:0000259" key="7">
    <source>
        <dbReference type="PROSITE" id="PS50023"/>
    </source>
</evidence>
<feature type="region of interest" description="Disordered" evidence="6">
    <location>
        <begin position="777"/>
        <end position="835"/>
    </location>
</feature>
<dbReference type="Gene3D" id="2.10.110.10">
    <property type="entry name" value="Cysteine Rich Protein"/>
    <property type="match status" value="1"/>
</dbReference>
<gene>
    <name evidence="10" type="primary">LOC100898068</name>
</gene>
<dbReference type="RefSeq" id="XP_003741716.2">
    <property type="nucleotide sequence ID" value="XM_003741668.2"/>
</dbReference>
<feature type="region of interest" description="Disordered" evidence="6">
    <location>
        <begin position="858"/>
        <end position="878"/>
    </location>
</feature>
<dbReference type="InterPro" id="IPR001781">
    <property type="entry name" value="Znf_LIM"/>
</dbReference>
<evidence type="ECO:0000256" key="6">
    <source>
        <dbReference type="SAM" id="MobiDB-lite"/>
    </source>
</evidence>
<feature type="compositionally biased region" description="Acidic residues" evidence="6">
    <location>
        <begin position="62"/>
        <end position="71"/>
    </location>
</feature>
<dbReference type="SUPFAM" id="SSF50156">
    <property type="entry name" value="PDZ domain-like"/>
    <property type="match status" value="1"/>
</dbReference>
<evidence type="ECO:0000256" key="1">
    <source>
        <dbReference type="ARBA" id="ARBA00022723"/>
    </source>
</evidence>
<dbReference type="Gene3D" id="2.30.42.10">
    <property type="match status" value="1"/>
</dbReference>
<dbReference type="Pfam" id="PF15949">
    <property type="entry name" value="DUF4757"/>
    <property type="match status" value="1"/>
</dbReference>
<dbReference type="PROSITE" id="PS50023">
    <property type="entry name" value="LIM_DOMAIN_2"/>
    <property type="match status" value="1"/>
</dbReference>
<organism evidence="9 10">
    <name type="scientific">Galendromus occidentalis</name>
    <name type="common">western predatory mite</name>
    <dbReference type="NCBI Taxonomy" id="34638"/>
    <lineage>
        <taxon>Eukaryota</taxon>
        <taxon>Metazoa</taxon>
        <taxon>Ecdysozoa</taxon>
        <taxon>Arthropoda</taxon>
        <taxon>Chelicerata</taxon>
        <taxon>Arachnida</taxon>
        <taxon>Acari</taxon>
        <taxon>Parasitiformes</taxon>
        <taxon>Mesostigmata</taxon>
        <taxon>Gamasina</taxon>
        <taxon>Phytoseioidea</taxon>
        <taxon>Phytoseiidae</taxon>
        <taxon>Typhlodrominae</taxon>
        <taxon>Galendromus</taxon>
    </lineage>
</organism>
<dbReference type="PANTHER" id="PTHR46767">
    <property type="entry name" value="LIM DOMAIN ONLY PROTEIN 7"/>
    <property type="match status" value="1"/>
</dbReference>
<keyword evidence="2 4" id="KW-0862">Zinc</keyword>
<dbReference type="PROSITE" id="PS50106">
    <property type="entry name" value="PDZ"/>
    <property type="match status" value="1"/>
</dbReference>
<dbReference type="GO" id="GO:0023051">
    <property type="term" value="P:regulation of signaling"/>
    <property type="evidence" value="ECO:0007669"/>
    <property type="project" value="InterPro"/>
</dbReference>
<evidence type="ECO:0000256" key="5">
    <source>
        <dbReference type="SAM" id="Coils"/>
    </source>
</evidence>
<reference evidence="10" key="1">
    <citation type="submission" date="2025-08" db="UniProtKB">
        <authorList>
            <consortium name="RefSeq"/>
        </authorList>
    </citation>
    <scope>IDENTIFICATION</scope>
</reference>
<feature type="compositionally biased region" description="Polar residues" evidence="6">
    <location>
        <begin position="1286"/>
        <end position="1300"/>
    </location>
</feature>
<evidence type="ECO:0000313" key="9">
    <source>
        <dbReference type="Proteomes" id="UP000694867"/>
    </source>
</evidence>
<dbReference type="Pfam" id="PF00412">
    <property type="entry name" value="LIM"/>
    <property type="match status" value="1"/>
</dbReference>
<feature type="compositionally biased region" description="Basic and acidic residues" evidence="6">
    <location>
        <begin position="958"/>
        <end position="967"/>
    </location>
</feature>
<accession>A0AAJ6VWZ9</accession>
<dbReference type="CDD" id="cd08368">
    <property type="entry name" value="LIM"/>
    <property type="match status" value="1"/>
</dbReference>
<sequence length="1512" mass="167442">MPGSGFRYSATYESPYLEESAATAAEKPVVTIRGYDDRDNTAARPICLTADYSSPGGPPCLIDDDGGEEGGGDFVDGGGEESPPAPLIKTLATPASKPLPIDPLQFVKTPVPSLCKQAVEQIQLATENKITKEKVKEEEEEWQANLDKWKSARRQRVPERLLSRAEEAKKLLEEEEQRQIRKVKTFSEMMQQRQHRQQSRYSLNFFQDMDDNFDDENKENDMQRTARLTTADSVDSQSEGKSSDGASSEERLTESESHGSEERLASPVEVWTADSGVDSFSGSHHTELAITTSTDLLKEFSSPSECQPIPRDESSNPNEVIIRLSINPSSDIFGFTLTQDGQKVVVESVDEDGVADLAGLKKNDEIISLNGVLADSPGSVPSSMDLALMTGQLEMVIYRSDGSGGNDADEAERISDFQRKIARFSGDAAGGTAGDKTAANEVIIEPKLVERRKSQLFIQALQMEQQENEEREKPQDLVPVEDQLVLKRKNSLSKSMNEARYDAVDRRTPLDEIEPQIIERKKAEFIRQASSDNISLMRTEIAVEPHIVVQRKASIENCAQRYEDSRVLDLQPSVPVAQLKASIESGNTSEPNKPKTPSVDIELTIEERKASFFEHSGKDIEKTMVDVPIEPKLIEQRKASFIENRLDAASQRSTKGHLDLDIQPKLLEQRKADFLENASKTLVHKTPQDEAICVEKEQRLPLQNSSEAPLAQSDPSRKVELTVNNMQSKPKCEVPIEPDLIKKRKEALFCSSSMTNEIERRRVKLANIEAEVYGEIRREDDSPPPQAVPAAVADLAGSDRRASRNTQIVEIASSAMSPAACSETSEDSRSMSSSTTTVTEIRREVGNPMMSSVGSGSLFSPVSDRNESPAHLSDVSPETEICSPLGNKGLHFEATDKLFDFGTPKQCIATGAVPERRELSDIVLDSPPSERDQIEKTALVAERNRCVKNAGHTPWIRENSRRDDMPARQHVSHSATAASKSSEQRPAQLNFSKRGDDFLRSEVVNLNPAPQAQQLGPAPTKISIDMDHHAYENHELGAGERQTHASQMYELYDQLPGQLPRGHKKEVAPPPPNGVAPYGEELYENAPPFKTQQYYHGAFQPTWKEAINPRSAASSHIQVATNVQTSHHMQPLNQIRDDGVYGEVRKPALDSISLIEVKKRDHQIRKHERKSYHEGIVNYPAYDYLGQRNLYNCPEDIYENTRKYAKSCEDISDASAQFPGRPASQFPPGGDACSDRGGYGQEIYENVEAYAKVRDYRNNLHKPSVAEDFYEVPRPTDQSKVKIPMGQSSAHDQMQRSRSQPYMGAPATGLDPKLRPQRSSAENLEEPRPLTAEMGAKRKPAQANKSFNANHWLVQEAEMRRQLEANIYASAIPQTQSSSANANCVPPSTLPNPQANITNVALNMSEASPQVPPMRKSAPPSTAAFPGNQSGQPLAISGKKRCSLCSSELGRGAAMVIESLQLHFHLDCFRCCVCKQRLGNGTCGTDVRVRNSKLHCQNCYSNDEAGVKLSRV</sequence>
<dbReference type="GO" id="GO:0046872">
    <property type="term" value="F:metal ion binding"/>
    <property type="evidence" value="ECO:0007669"/>
    <property type="project" value="UniProtKB-KW"/>
</dbReference>
<dbReference type="KEGG" id="goe:100898068"/>
<evidence type="ECO:0000256" key="4">
    <source>
        <dbReference type="PROSITE-ProRule" id="PRU00125"/>
    </source>
</evidence>
<dbReference type="InterPro" id="IPR001478">
    <property type="entry name" value="PDZ"/>
</dbReference>
<feature type="region of interest" description="Disordered" evidence="6">
    <location>
        <begin position="1277"/>
        <end position="1342"/>
    </location>
</feature>
<proteinExistence type="predicted"/>
<evidence type="ECO:0000256" key="2">
    <source>
        <dbReference type="ARBA" id="ARBA00022833"/>
    </source>
</evidence>
<dbReference type="InterPro" id="IPR029978">
    <property type="entry name" value="LMO-7"/>
</dbReference>
<dbReference type="PANTHER" id="PTHR46767:SF2">
    <property type="entry name" value="LIM DOMAIN 7B"/>
    <property type="match status" value="1"/>
</dbReference>
<dbReference type="InterPro" id="IPR031865">
    <property type="entry name" value="DUF4757"/>
</dbReference>
<name>A0AAJ6VWZ9_9ACAR</name>
<feature type="coiled-coil region" evidence="5">
    <location>
        <begin position="132"/>
        <end position="182"/>
    </location>
</feature>
<evidence type="ECO:0000256" key="3">
    <source>
        <dbReference type="ARBA" id="ARBA00023038"/>
    </source>
</evidence>
<feature type="compositionally biased region" description="Polar residues" evidence="6">
    <location>
        <begin position="226"/>
        <end position="246"/>
    </location>
</feature>
<keyword evidence="1 4" id="KW-0479">Metal-binding</keyword>
<feature type="domain" description="LIM zinc-binding" evidence="7">
    <location>
        <begin position="1440"/>
        <end position="1506"/>
    </location>
</feature>
<feature type="region of interest" description="Disordered" evidence="6">
    <location>
        <begin position="187"/>
        <end position="268"/>
    </location>
</feature>